<proteinExistence type="predicted"/>
<organism evidence="1 2">
    <name type="scientific">Ligilactobacillus pobuzihii</name>
    <dbReference type="NCBI Taxonomy" id="449659"/>
    <lineage>
        <taxon>Bacteria</taxon>
        <taxon>Bacillati</taxon>
        <taxon>Bacillota</taxon>
        <taxon>Bacilli</taxon>
        <taxon>Lactobacillales</taxon>
        <taxon>Lactobacillaceae</taxon>
        <taxon>Ligilactobacillus</taxon>
    </lineage>
</organism>
<dbReference type="AlphaFoldDB" id="A0A0R2L8I3"/>
<comment type="caution">
    <text evidence="1">The sequence shown here is derived from an EMBL/GenBank/DDBJ whole genome shotgun (WGS) entry which is preliminary data.</text>
</comment>
<dbReference type="Proteomes" id="UP000051886">
    <property type="component" value="Unassembled WGS sequence"/>
</dbReference>
<accession>A0A0R2L8I3</accession>
<protein>
    <submittedName>
        <fullName evidence="1">Uncharacterized protein</fullName>
    </submittedName>
</protein>
<reference evidence="1 2" key="1">
    <citation type="journal article" date="2015" name="Genome Announc.">
        <title>Expanding the biotechnology potential of lactobacilli through comparative genomics of 213 strains and associated genera.</title>
        <authorList>
            <person name="Sun Z."/>
            <person name="Harris H.M."/>
            <person name="McCann A."/>
            <person name="Guo C."/>
            <person name="Argimon S."/>
            <person name="Zhang W."/>
            <person name="Yang X."/>
            <person name="Jeffery I.B."/>
            <person name="Cooney J.C."/>
            <person name="Kagawa T.F."/>
            <person name="Liu W."/>
            <person name="Song Y."/>
            <person name="Salvetti E."/>
            <person name="Wrobel A."/>
            <person name="Rasinkangas P."/>
            <person name="Parkhill J."/>
            <person name="Rea M.C."/>
            <person name="O'Sullivan O."/>
            <person name="Ritari J."/>
            <person name="Douillard F.P."/>
            <person name="Paul Ross R."/>
            <person name="Yang R."/>
            <person name="Briner A.E."/>
            <person name="Felis G.E."/>
            <person name="de Vos W.M."/>
            <person name="Barrangou R."/>
            <person name="Klaenhammer T.R."/>
            <person name="Caufield P.W."/>
            <person name="Cui Y."/>
            <person name="Zhang H."/>
            <person name="O'Toole P.W."/>
        </authorList>
    </citation>
    <scope>NUCLEOTIDE SEQUENCE [LARGE SCALE GENOMIC DNA]</scope>
    <source>
        <strain evidence="1 2">NBRC 103219</strain>
    </source>
</reference>
<evidence type="ECO:0000313" key="1">
    <source>
        <dbReference type="EMBL" id="KRN98127.1"/>
    </source>
</evidence>
<keyword evidence="2" id="KW-1185">Reference proteome</keyword>
<gene>
    <name evidence="1" type="ORF">IV66_GL002064</name>
</gene>
<dbReference type="PATRIC" id="fig|449659.4.peg.2119"/>
<sequence>MADHMTWLNGLNYRKLTKNTLAFMSCLLSNLQQADASKKLGKKFHYFTISLW</sequence>
<evidence type="ECO:0000313" key="2">
    <source>
        <dbReference type="Proteomes" id="UP000051886"/>
    </source>
</evidence>
<dbReference type="EMBL" id="JQCN01000051">
    <property type="protein sequence ID" value="KRN98127.1"/>
    <property type="molecule type" value="Genomic_DNA"/>
</dbReference>
<name>A0A0R2L8I3_9LACO</name>